<gene>
    <name evidence="2" type="ORF">ABVT11_01175</name>
</gene>
<organism evidence="2 3">
    <name type="scientific">Uliginosibacterium paludis</name>
    <dbReference type="NCBI Taxonomy" id="1615952"/>
    <lineage>
        <taxon>Bacteria</taxon>
        <taxon>Pseudomonadati</taxon>
        <taxon>Pseudomonadota</taxon>
        <taxon>Betaproteobacteria</taxon>
        <taxon>Rhodocyclales</taxon>
        <taxon>Zoogloeaceae</taxon>
        <taxon>Uliginosibacterium</taxon>
    </lineage>
</organism>
<dbReference type="RefSeq" id="WP_345926525.1">
    <property type="nucleotide sequence ID" value="NZ_JBDIVF010000003.1"/>
</dbReference>
<name>A0ABV2CKI9_9RHOO</name>
<keyword evidence="1" id="KW-0472">Membrane</keyword>
<keyword evidence="3" id="KW-1185">Reference proteome</keyword>
<keyword evidence="1" id="KW-1133">Transmembrane helix</keyword>
<sequence length="44" mass="4874">MTVSRSFSSSWLILAVWLVLSLAGLLWLEYRDALRGVLCMAGST</sequence>
<dbReference type="EMBL" id="JBEWLZ010000001">
    <property type="protein sequence ID" value="MET1488420.1"/>
    <property type="molecule type" value="Genomic_DNA"/>
</dbReference>
<reference evidence="2 3" key="1">
    <citation type="submission" date="2024-07" db="EMBL/GenBank/DDBJ databases">
        <title>Uliginosibacterium paludis KCTC:42655.</title>
        <authorList>
            <person name="Kim M.K."/>
        </authorList>
    </citation>
    <scope>NUCLEOTIDE SEQUENCE [LARGE SCALE GENOMIC DNA]</scope>
    <source>
        <strain evidence="2 3">KCTC 42655</strain>
    </source>
</reference>
<evidence type="ECO:0000313" key="3">
    <source>
        <dbReference type="Proteomes" id="UP001548590"/>
    </source>
</evidence>
<dbReference type="Proteomes" id="UP001548590">
    <property type="component" value="Unassembled WGS sequence"/>
</dbReference>
<feature type="transmembrane region" description="Helical" evidence="1">
    <location>
        <begin position="6"/>
        <end position="28"/>
    </location>
</feature>
<keyword evidence="1" id="KW-0812">Transmembrane</keyword>
<accession>A0ABV2CKI9</accession>
<evidence type="ECO:0000256" key="1">
    <source>
        <dbReference type="SAM" id="Phobius"/>
    </source>
</evidence>
<evidence type="ECO:0000313" key="2">
    <source>
        <dbReference type="EMBL" id="MET1488420.1"/>
    </source>
</evidence>
<protein>
    <submittedName>
        <fullName evidence="2">Uncharacterized protein</fullName>
    </submittedName>
</protein>
<proteinExistence type="predicted"/>
<comment type="caution">
    <text evidence="2">The sequence shown here is derived from an EMBL/GenBank/DDBJ whole genome shotgun (WGS) entry which is preliminary data.</text>
</comment>